<feature type="compositionally biased region" description="Basic and acidic residues" evidence="1">
    <location>
        <begin position="31"/>
        <end position="47"/>
    </location>
</feature>
<feature type="region of interest" description="Disordered" evidence="1">
    <location>
        <begin position="1"/>
        <end position="118"/>
    </location>
</feature>
<evidence type="ECO:0000313" key="3">
    <source>
        <dbReference type="Proteomes" id="UP001597197"/>
    </source>
</evidence>
<evidence type="ECO:0000313" key="2">
    <source>
        <dbReference type="EMBL" id="MFD1874750.1"/>
    </source>
</evidence>
<comment type="caution">
    <text evidence="2">The sequence shown here is derived from an EMBL/GenBank/DDBJ whole genome shotgun (WGS) entry which is preliminary data.</text>
</comment>
<evidence type="ECO:0000256" key="1">
    <source>
        <dbReference type="SAM" id="MobiDB-lite"/>
    </source>
</evidence>
<sequence>MASIPQTPDTNNLNDKAGAPSDAPANAAPDARTETEKESDSFLDRETAGQVFDDNSGQQMADMMDDSLRSDTQAPDGPSPASADNLPDELTHARDANFTLPEMQHQGKNLTAESDPEE</sequence>
<reference evidence="3" key="1">
    <citation type="journal article" date="2019" name="Int. J. Syst. Evol. Microbiol.">
        <title>The Global Catalogue of Microorganisms (GCM) 10K type strain sequencing project: providing services to taxonomists for standard genome sequencing and annotation.</title>
        <authorList>
            <consortium name="The Broad Institute Genomics Platform"/>
            <consortium name="The Broad Institute Genome Sequencing Center for Infectious Disease"/>
            <person name="Wu L."/>
            <person name="Ma J."/>
        </authorList>
    </citation>
    <scope>NUCLEOTIDE SEQUENCE [LARGE SCALE GENOMIC DNA]</scope>
    <source>
        <strain evidence="3">CGMCC 1.15795</strain>
    </source>
</reference>
<organism evidence="2 3">
    <name type="scientific">Hymenobacter bucti</name>
    <dbReference type="NCBI Taxonomy" id="1844114"/>
    <lineage>
        <taxon>Bacteria</taxon>
        <taxon>Pseudomonadati</taxon>
        <taxon>Bacteroidota</taxon>
        <taxon>Cytophagia</taxon>
        <taxon>Cytophagales</taxon>
        <taxon>Hymenobacteraceae</taxon>
        <taxon>Hymenobacter</taxon>
    </lineage>
</organism>
<gene>
    <name evidence="2" type="ORF">ACFSDX_20095</name>
</gene>
<dbReference type="RefSeq" id="WP_382316823.1">
    <property type="nucleotide sequence ID" value="NZ_JBHUFD010000018.1"/>
</dbReference>
<keyword evidence="3" id="KW-1185">Reference proteome</keyword>
<feature type="compositionally biased region" description="Polar residues" evidence="1">
    <location>
        <begin position="1"/>
        <end position="14"/>
    </location>
</feature>
<feature type="compositionally biased region" description="Low complexity" evidence="1">
    <location>
        <begin position="17"/>
        <end position="30"/>
    </location>
</feature>
<accession>A0ABW4R0G0</accession>
<dbReference type="Proteomes" id="UP001597197">
    <property type="component" value="Unassembled WGS sequence"/>
</dbReference>
<name>A0ABW4R0G0_9BACT</name>
<protein>
    <submittedName>
        <fullName evidence="2">Uncharacterized protein</fullName>
    </submittedName>
</protein>
<proteinExistence type="predicted"/>
<dbReference type="EMBL" id="JBHUFD010000018">
    <property type="protein sequence ID" value="MFD1874750.1"/>
    <property type="molecule type" value="Genomic_DNA"/>
</dbReference>